<dbReference type="EMBL" id="SMKU01000061">
    <property type="protein sequence ID" value="TDD88949.1"/>
    <property type="molecule type" value="Genomic_DNA"/>
</dbReference>
<dbReference type="Gene3D" id="3.40.50.1820">
    <property type="entry name" value="alpha/beta hydrolase"/>
    <property type="match status" value="1"/>
</dbReference>
<dbReference type="Pfam" id="PF12697">
    <property type="entry name" value="Abhydrolase_6"/>
    <property type="match status" value="1"/>
</dbReference>
<dbReference type="InterPro" id="IPR000073">
    <property type="entry name" value="AB_hydrolase_1"/>
</dbReference>
<dbReference type="InterPro" id="IPR029058">
    <property type="entry name" value="AB_hydrolase_fold"/>
</dbReference>
<protein>
    <submittedName>
        <fullName evidence="2">Alpha/beta hydrolase</fullName>
    </submittedName>
</protein>
<name>A0A4R5BSF6_9ACTN</name>
<dbReference type="PRINTS" id="PR00111">
    <property type="entry name" value="ABHYDROLASE"/>
</dbReference>
<feature type="domain" description="AB hydrolase-1" evidence="1">
    <location>
        <begin position="36"/>
        <end position="258"/>
    </location>
</feature>
<evidence type="ECO:0000313" key="2">
    <source>
        <dbReference type="EMBL" id="TDD88949.1"/>
    </source>
</evidence>
<dbReference type="InterPro" id="IPR000639">
    <property type="entry name" value="Epox_hydrolase-like"/>
</dbReference>
<reference evidence="2 3" key="1">
    <citation type="submission" date="2019-03" db="EMBL/GenBank/DDBJ databases">
        <title>Draft genome sequences of novel Actinobacteria.</title>
        <authorList>
            <person name="Sahin N."/>
            <person name="Ay H."/>
            <person name="Saygin H."/>
        </authorList>
    </citation>
    <scope>NUCLEOTIDE SEQUENCE [LARGE SCALE GENOMIC DNA]</scope>
    <source>
        <strain evidence="2 3">H3C3</strain>
    </source>
</reference>
<dbReference type="OrthoDB" id="3771266at2"/>
<dbReference type="InterPro" id="IPR050266">
    <property type="entry name" value="AB_hydrolase_sf"/>
</dbReference>
<comment type="caution">
    <text evidence="2">The sequence shown here is derived from an EMBL/GenBank/DDBJ whole genome shotgun (WGS) entry which is preliminary data.</text>
</comment>
<gene>
    <name evidence="2" type="ORF">E1298_14610</name>
</gene>
<evidence type="ECO:0000259" key="1">
    <source>
        <dbReference type="Pfam" id="PF12697"/>
    </source>
</evidence>
<proteinExistence type="predicted"/>
<dbReference type="GO" id="GO:0016020">
    <property type="term" value="C:membrane"/>
    <property type="evidence" value="ECO:0007669"/>
    <property type="project" value="TreeGrafter"/>
</dbReference>
<keyword evidence="2" id="KW-0378">Hydrolase</keyword>
<evidence type="ECO:0000313" key="3">
    <source>
        <dbReference type="Proteomes" id="UP000294513"/>
    </source>
</evidence>
<dbReference type="Proteomes" id="UP000294513">
    <property type="component" value="Unassembled WGS sequence"/>
</dbReference>
<dbReference type="PRINTS" id="PR00412">
    <property type="entry name" value="EPOXHYDRLASE"/>
</dbReference>
<dbReference type="GO" id="GO:0016787">
    <property type="term" value="F:hydrolase activity"/>
    <property type="evidence" value="ECO:0007669"/>
    <property type="project" value="UniProtKB-KW"/>
</dbReference>
<organism evidence="2 3">
    <name type="scientific">Actinomadura rubrisoli</name>
    <dbReference type="NCBI Taxonomy" id="2530368"/>
    <lineage>
        <taxon>Bacteria</taxon>
        <taxon>Bacillati</taxon>
        <taxon>Actinomycetota</taxon>
        <taxon>Actinomycetes</taxon>
        <taxon>Streptosporangiales</taxon>
        <taxon>Thermomonosporaceae</taxon>
        <taxon>Actinomadura</taxon>
    </lineage>
</organism>
<keyword evidence="3" id="KW-1185">Reference proteome</keyword>
<dbReference type="PANTHER" id="PTHR43798:SF33">
    <property type="entry name" value="HYDROLASE, PUTATIVE (AFU_ORTHOLOGUE AFUA_2G14860)-RELATED"/>
    <property type="match status" value="1"/>
</dbReference>
<dbReference type="RefSeq" id="WP_131893370.1">
    <property type="nucleotide sequence ID" value="NZ_SMKU01000061.1"/>
</dbReference>
<dbReference type="SUPFAM" id="SSF53474">
    <property type="entry name" value="alpha/beta-Hydrolases"/>
    <property type="match status" value="1"/>
</dbReference>
<dbReference type="PANTHER" id="PTHR43798">
    <property type="entry name" value="MONOACYLGLYCEROL LIPASE"/>
    <property type="match status" value="1"/>
</dbReference>
<sequence length="268" mass="28964">MSGQTQYLDLPGGRLAYDDAGDGPLVVCLPSMLDLRSQYRFLKPLLLDAGYRVVTVDQRGMGDTSAEWDEYGSTPLARDLLALLRHLDAGPALVHGCSNGAAAAVWVAAEAPELISGLVLSAPFVRDGKAGFAQKLTVALMRIPGIARPLYMSYYPKWEPRPPADFAEHKARLNASFKRPGRARVIAGYMSMSHAEAEARLDRVAAPTLVIMGTADIDWPDPVAEAEWVAGRLDAEVVLVDGAGHHPHVEFPEKVAEAVRRFHGSLAS</sequence>
<dbReference type="AlphaFoldDB" id="A0A4R5BSF6"/>
<accession>A0A4R5BSF6</accession>